<feature type="domain" description="Heterokaryon incompatibility" evidence="1">
    <location>
        <begin position="95"/>
        <end position="231"/>
    </location>
</feature>
<proteinExistence type="predicted"/>
<dbReference type="OrthoDB" id="3553147at2759"/>
<dbReference type="AlphaFoldDB" id="A0A6A6IQN0"/>
<dbReference type="Proteomes" id="UP000800094">
    <property type="component" value="Unassembled WGS sequence"/>
</dbReference>
<gene>
    <name evidence="2" type="ORF">BU26DRAFT_418938</name>
</gene>
<feature type="non-terminal residue" evidence="2">
    <location>
        <position position="240"/>
    </location>
</feature>
<reference evidence="2" key="1">
    <citation type="journal article" date="2020" name="Stud. Mycol.">
        <title>101 Dothideomycetes genomes: a test case for predicting lifestyles and emergence of pathogens.</title>
        <authorList>
            <person name="Haridas S."/>
            <person name="Albert R."/>
            <person name="Binder M."/>
            <person name="Bloem J."/>
            <person name="Labutti K."/>
            <person name="Salamov A."/>
            <person name="Andreopoulos B."/>
            <person name="Baker S."/>
            <person name="Barry K."/>
            <person name="Bills G."/>
            <person name="Bluhm B."/>
            <person name="Cannon C."/>
            <person name="Castanera R."/>
            <person name="Culley D."/>
            <person name="Daum C."/>
            <person name="Ezra D."/>
            <person name="Gonzalez J."/>
            <person name="Henrissat B."/>
            <person name="Kuo A."/>
            <person name="Liang C."/>
            <person name="Lipzen A."/>
            <person name="Lutzoni F."/>
            <person name="Magnuson J."/>
            <person name="Mondo S."/>
            <person name="Nolan M."/>
            <person name="Ohm R."/>
            <person name="Pangilinan J."/>
            <person name="Park H.-J."/>
            <person name="Ramirez L."/>
            <person name="Alfaro M."/>
            <person name="Sun H."/>
            <person name="Tritt A."/>
            <person name="Yoshinaga Y."/>
            <person name="Zwiers L.-H."/>
            <person name="Turgeon B."/>
            <person name="Goodwin S."/>
            <person name="Spatafora J."/>
            <person name="Crous P."/>
            <person name="Grigoriev I."/>
        </authorList>
    </citation>
    <scope>NUCLEOTIDE SEQUENCE</scope>
    <source>
        <strain evidence="2">CBS 122368</strain>
    </source>
</reference>
<dbReference type="PANTHER" id="PTHR24148">
    <property type="entry name" value="ANKYRIN REPEAT DOMAIN-CONTAINING PROTEIN 39 HOMOLOG-RELATED"/>
    <property type="match status" value="1"/>
</dbReference>
<organism evidence="2 3">
    <name type="scientific">Trematosphaeria pertusa</name>
    <dbReference type="NCBI Taxonomy" id="390896"/>
    <lineage>
        <taxon>Eukaryota</taxon>
        <taxon>Fungi</taxon>
        <taxon>Dikarya</taxon>
        <taxon>Ascomycota</taxon>
        <taxon>Pezizomycotina</taxon>
        <taxon>Dothideomycetes</taxon>
        <taxon>Pleosporomycetidae</taxon>
        <taxon>Pleosporales</taxon>
        <taxon>Massarineae</taxon>
        <taxon>Trematosphaeriaceae</taxon>
        <taxon>Trematosphaeria</taxon>
    </lineage>
</organism>
<dbReference type="EMBL" id="ML987191">
    <property type="protein sequence ID" value="KAF2252854.1"/>
    <property type="molecule type" value="Genomic_DNA"/>
</dbReference>
<protein>
    <submittedName>
        <fullName evidence="2">HET-domain-containing protein</fullName>
    </submittedName>
</protein>
<evidence type="ECO:0000313" key="2">
    <source>
        <dbReference type="EMBL" id="KAF2252854.1"/>
    </source>
</evidence>
<dbReference type="RefSeq" id="XP_033687858.1">
    <property type="nucleotide sequence ID" value="XM_033823276.1"/>
</dbReference>
<keyword evidence="3" id="KW-1185">Reference proteome</keyword>
<dbReference type="PANTHER" id="PTHR24148:SF73">
    <property type="entry name" value="HET DOMAIN PROTEIN (AFU_ORTHOLOGUE AFUA_8G01020)"/>
    <property type="match status" value="1"/>
</dbReference>
<accession>A0A6A6IQN0</accession>
<dbReference type="InterPro" id="IPR010730">
    <property type="entry name" value="HET"/>
</dbReference>
<dbReference type="GeneID" id="54576606"/>
<name>A0A6A6IQN0_9PLEO</name>
<evidence type="ECO:0000313" key="3">
    <source>
        <dbReference type="Proteomes" id="UP000800094"/>
    </source>
</evidence>
<dbReference type="InterPro" id="IPR052895">
    <property type="entry name" value="HetReg/Transcr_Mod"/>
</dbReference>
<dbReference type="Pfam" id="PF06985">
    <property type="entry name" value="HET"/>
    <property type="match status" value="1"/>
</dbReference>
<sequence>MDGLCHCVRPDLQKLGEDLYCLSCGYASLGKTENQHFKPEGPGNTVIHLTGRAKFHYRPLQSPHALRLVHLYAGHRKDEIRCRIFHATLEDHPVFEALSYTWGDSILSHEIYSDEGTVRVTANCASALRDLRHTSRDRFLWIDAICINQASNAEKNHQVPLMNKIYAAAIRVVIYIGPDPADDADRFFDYFRPHYLRPDSACMAARKIVDQDHVSAFLSKSWFSRIWVLQEVAVAREAVL</sequence>
<evidence type="ECO:0000259" key="1">
    <source>
        <dbReference type="Pfam" id="PF06985"/>
    </source>
</evidence>